<dbReference type="InterPro" id="IPR051235">
    <property type="entry name" value="CEP152/SHC-Transforming"/>
</dbReference>
<dbReference type="GO" id="GO:0007099">
    <property type="term" value="P:centriole replication"/>
    <property type="evidence" value="ECO:0007669"/>
    <property type="project" value="TreeGrafter"/>
</dbReference>
<dbReference type="AlphaFoldDB" id="A0A8J2RYE3"/>
<feature type="region of interest" description="Disordered" evidence="2">
    <location>
        <begin position="18"/>
        <end position="47"/>
    </location>
</feature>
<reference evidence="3" key="1">
    <citation type="submission" date="2021-11" db="EMBL/GenBank/DDBJ databases">
        <authorList>
            <person name="Schell T."/>
        </authorList>
    </citation>
    <scope>NUCLEOTIDE SEQUENCE</scope>
    <source>
        <strain evidence="3">M5</strain>
    </source>
</reference>
<keyword evidence="1" id="KW-0175">Coiled coil</keyword>
<proteinExistence type="predicted"/>
<organism evidence="3 4">
    <name type="scientific">Daphnia galeata</name>
    <dbReference type="NCBI Taxonomy" id="27404"/>
    <lineage>
        <taxon>Eukaryota</taxon>
        <taxon>Metazoa</taxon>
        <taxon>Ecdysozoa</taxon>
        <taxon>Arthropoda</taxon>
        <taxon>Crustacea</taxon>
        <taxon>Branchiopoda</taxon>
        <taxon>Diplostraca</taxon>
        <taxon>Cladocera</taxon>
        <taxon>Anomopoda</taxon>
        <taxon>Daphniidae</taxon>
        <taxon>Daphnia</taxon>
    </lineage>
</organism>
<feature type="coiled-coil region" evidence="1">
    <location>
        <begin position="504"/>
        <end position="549"/>
    </location>
</feature>
<feature type="compositionally biased region" description="Acidic residues" evidence="2">
    <location>
        <begin position="28"/>
        <end position="42"/>
    </location>
</feature>
<feature type="coiled-coil region" evidence="1">
    <location>
        <begin position="200"/>
        <end position="349"/>
    </location>
</feature>
<sequence length="910" mass="105022">METNGLSVYNVGASLDLDALTRGGTQDNNDDDDSDDDGEEEEIQQRNAELRDLLTNAFDDLIEEDESDLTNQHLSKHLSDKSQEFPSESSKHNFSKDQEYVENSLYSPLHHERNEDLSETQYHGVDNPSNTSSFNAWSQNSNKKNCVRFSPLEENKTNTYNRPQWNHSNDEEDMEKHYLSSGLNSQAELEILYAARGTEISQLTAELHQLHHQVALLEGEKTGMKITLETSENILKKKNEENVCLKEKIEALNQRINEMAETNNSLASKLHAAENNTMSLERQLLDLNLLQANHRDANRQDILLNGVKARYDNDLRSLRDELNRLRTELDCKNENVSTLERKLRDVTEMHERTLTERAANLQEFNRALDQQRVLREQRDTLTSATLLDQLSKAQEEIERLKKERVSQTLSDSMTQLRLGSTRDHRDVKQSERIINSLEQRLQTSEKTITQLEEKIYQLQKDKEILNKDLSTLYQAQNQSTEQDSNLRSELDNVKELYLAVCREKDSLEDHMQQMISGRRELEEEKNQLLRELEETNKNMDGNLNRHKAMVEANWDAKLQTVVQEQLARARLEWLKEKASGQVDDLVHVEKSLGELQCLRESMDALRHERDILQNEVMKRQQQLKLERHLLREKFEVEKKMLIKSWQEKVTAASLTAADKSESQQSERTLITATADAMARLRQQCESEKLSIIAEYEKQILELQSNSSTPLTSQMALSTRSAQAALDWKLDLSKIKMCLKNNQQTSADLIPNLDSAIHKMETLWLHDQKIIQDQADKYKHLKRRVRDYQKYVNDKMSKHKAERQRSEDYCRLVISDLLGRVNSELQLLDQERTNVNRIATVATRAPPFARTAAASKTPIVASTPVSTHQGSDLHHHNVMPGSTFAQGIDDLQQQVNLYVRGLTHFNTATNK</sequence>
<feature type="compositionally biased region" description="Basic and acidic residues" evidence="2">
    <location>
        <begin position="77"/>
        <end position="96"/>
    </location>
</feature>
<accession>A0A8J2RYE3</accession>
<evidence type="ECO:0000256" key="1">
    <source>
        <dbReference type="SAM" id="Coils"/>
    </source>
</evidence>
<dbReference type="EMBL" id="CAKKLH010000304">
    <property type="protein sequence ID" value="CAH0110675.1"/>
    <property type="molecule type" value="Genomic_DNA"/>
</dbReference>
<evidence type="ECO:0000256" key="2">
    <source>
        <dbReference type="SAM" id="MobiDB-lite"/>
    </source>
</evidence>
<feature type="region of interest" description="Disordered" evidence="2">
    <location>
        <begin position="851"/>
        <end position="880"/>
    </location>
</feature>
<name>A0A8J2RYE3_9CRUS</name>
<feature type="coiled-coil region" evidence="1">
    <location>
        <begin position="383"/>
        <end position="468"/>
    </location>
</feature>
<comment type="caution">
    <text evidence="3">The sequence shown here is derived from an EMBL/GenBank/DDBJ whole genome shotgun (WGS) entry which is preliminary data.</text>
</comment>
<dbReference type="GO" id="GO:0005813">
    <property type="term" value="C:centrosome"/>
    <property type="evidence" value="ECO:0007669"/>
    <property type="project" value="TreeGrafter"/>
</dbReference>
<feature type="coiled-coil region" evidence="1">
    <location>
        <begin position="588"/>
        <end position="622"/>
    </location>
</feature>
<dbReference type="PANTHER" id="PTHR10337">
    <property type="entry name" value="SHC TRANSFORMING PROTEIN"/>
    <property type="match status" value="1"/>
</dbReference>
<dbReference type="PANTHER" id="PTHR10337:SF6">
    <property type="entry name" value="CENTROSOMAL PROTEIN OF 152 KDA"/>
    <property type="match status" value="1"/>
</dbReference>
<dbReference type="OrthoDB" id="269872at2759"/>
<keyword evidence="4" id="KW-1185">Reference proteome</keyword>
<evidence type="ECO:0000313" key="4">
    <source>
        <dbReference type="Proteomes" id="UP000789390"/>
    </source>
</evidence>
<feature type="region of interest" description="Disordered" evidence="2">
    <location>
        <begin position="73"/>
        <end position="96"/>
    </location>
</feature>
<evidence type="ECO:0000313" key="3">
    <source>
        <dbReference type="EMBL" id="CAH0110675.1"/>
    </source>
</evidence>
<protein>
    <submittedName>
        <fullName evidence="3">Uncharacterized protein</fullName>
    </submittedName>
</protein>
<dbReference type="Proteomes" id="UP000789390">
    <property type="component" value="Unassembled WGS sequence"/>
</dbReference>
<gene>
    <name evidence="3" type="ORF">DGAL_LOCUS14266</name>
</gene>